<keyword evidence="14" id="KW-1185">Reference proteome</keyword>
<organism evidence="13 14">
    <name type="scientific">Ambrosiozyma monospora</name>
    <name type="common">Yeast</name>
    <name type="synonym">Endomycopsis monosporus</name>
    <dbReference type="NCBI Taxonomy" id="43982"/>
    <lineage>
        <taxon>Eukaryota</taxon>
        <taxon>Fungi</taxon>
        <taxon>Dikarya</taxon>
        <taxon>Ascomycota</taxon>
        <taxon>Saccharomycotina</taxon>
        <taxon>Pichiomycetes</taxon>
        <taxon>Pichiales</taxon>
        <taxon>Pichiaceae</taxon>
        <taxon>Ambrosiozyma</taxon>
    </lineage>
</organism>
<evidence type="ECO:0000313" key="13">
    <source>
        <dbReference type="EMBL" id="GMG39887.1"/>
    </source>
</evidence>
<keyword evidence="9" id="KW-0624">Polysaccharide degradation</keyword>
<gene>
    <name evidence="13" type="ORF">Amon01_000570900</name>
</gene>
<dbReference type="PANTHER" id="PTHR39730">
    <property type="entry name" value="ENDOGLUCANASE 1"/>
    <property type="match status" value="1"/>
</dbReference>
<comment type="catalytic activity">
    <reaction evidence="1">
        <text>Endohydrolysis of (1-&gt;4)-beta-D-glucosidic linkages in cellulose, lichenin and cereal beta-D-glucans.</text>
        <dbReference type="EC" id="3.2.1.4"/>
    </reaction>
</comment>
<sequence>MLSQITIFSLLASLLVHAAPTSTPDDNSGSSGTASLYGQCGGIDWTGATQCEDGSTCVSQNEYYYQCKSTYATKTASTSTALNHYATVSAYASAVSKYSGVQASNDSFDTTEVVATSTSFRTVTITSGTKTLGASTFAHQDEPSSSAQSSDSASESSSKTISSSNFDSNVNSSSSKLNSNSTSSLISSSRSSSTNIKSISGGVSGTNGKTTYYWDCCSPAFVWAGHYSGVESGVTGCDSNDKPLAYSSSLKSGCQSGGNTFSCSNQHAFSVSDDLAYGFAAGKLAEMTNEEMACTCFKLTFTSSAIAGKQMVVQITNTGVYSDDHHFDLAMPGGGVGDFTTGCTSEFGSGYTWGKTYGGISSLSDCENLPEILQTGCKFRFQWLQGADNPTVKYEQVVCPSELTSISGCTRNDE</sequence>
<evidence type="ECO:0000256" key="10">
    <source>
        <dbReference type="SAM" id="MobiDB-lite"/>
    </source>
</evidence>
<evidence type="ECO:0000256" key="1">
    <source>
        <dbReference type="ARBA" id="ARBA00000966"/>
    </source>
</evidence>
<dbReference type="InterPro" id="IPR000334">
    <property type="entry name" value="Glyco_hydro_45"/>
</dbReference>
<keyword evidence="4 11" id="KW-0732">Signal</keyword>
<dbReference type="InterPro" id="IPR036908">
    <property type="entry name" value="RlpA-like_sf"/>
</dbReference>
<keyword evidence="6" id="KW-0136">Cellulose degradation</keyword>
<dbReference type="InterPro" id="IPR035971">
    <property type="entry name" value="CBD_sf"/>
</dbReference>
<keyword evidence="5" id="KW-0378">Hydrolase</keyword>
<feature type="domain" description="CBM1" evidence="12">
    <location>
        <begin position="32"/>
        <end position="68"/>
    </location>
</feature>
<evidence type="ECO:0000256" key="3">
    <source>
        <dbReference type="ARBA" id="ARBA00012601"/>
    </source>
</evidence>
<dbReference type="PANTHER" id="PTHR39730:SF1">
    <property type="entry name" value="ENDOGLUCANASE 1"/>
    <property type="match status" value="1"/>
</dbReference>
<accession>A0A9W7DH56</accession>
<dbReference type="PROSITE" id="PS51164">
    <property type="entry name" value="CBM1_2"/>
    <property type="match status" value="1"/>
</dbReference>
<dbReference type="GO" id="GO:0005576">
    <property type="term" value="C:extracellular region"/>
    <property type="evidence" value="ECO:0007669"/>
    <property type="project" value="InterPro"/>
</dbReference>
<dbReference type="InterPro" id="IPR052288">
    <property type="entry name" value="GH45_Enzymes"/>
</dbReference>
<evidence type="ECO:0000256" key="9">
    <source>
        <dbReference type="ARBA" id="ARBA00023326"/>
    </source>
</evidence>
<feature type="region of interest" description="Disordered" evidence="10">
    <location>
        <begin position="136"/>
        <end position="200"/>
    </location>
</feature>
<dbReference type="EC" id="3.2.1.4" evidence="3"/>
<proteinExistence type="inferred from homology"/>
<evidence type="ECO:0000313" key="14">
    <source>
        <dbReference type="Proteomes" id="UP001165063"/>
    </source>
</evidence>
<dbReference type="PROSITE" id="PS00562">
    <property type="entry name" value="CBM1_1"/>
    <property type="match status" value="1"/>
</dbReference>
<dbReference type="SUPFAM" id="SSF50685">
    <property type="entry name" value="Barwin-like endoglucanases"/>
    <property type="match status" value="1"/>
</dbReference>
<protein>
    <recommendedName>
        <fullName evidence="3">cellulase</fullName>
        <ecNumber evidence="3">3.2.1.4</ecNumber>
    </recommendedName>
</protein>
<dbReference type="EMBL" id="BSXU01003270">
    <property type="protein sequence ID" value="GMG39887.1"/>
    <property type="molecule type" value="Genomic_DNA"/>
</dbReference>
<feature type="signal peptide" evidence="11">
    <location>
        <begin position="1"/>
        <end position="18"/>
    </location>
</feature>
<keyword evidence="8" id="KW-0326">Glycosidase</keyword>
<dbReference type="Pfam" id="PF00734">
    <property type="entry name" value="CBM_1"/>
    <property type="match status" value="1"/>
</dbReference>
<dbReference type="Gene3D" id="2.40.40.10">
    <property type="entry name" value="RlpA-like domain"/>
    <property type="match status" value="1"/>
</dbReference>
<evidence type="ECO:0000256" key="2">
    <source>
        <dbReference type="ARBA" id="ARBA00007793"/>
    </source>
</evidence>
<evidence type="ECO:0000256" key="8">
    <source>
        <dbReference type="ARBA" id="ARBA00023295"/>
    </source>
</evidence>
<dbReference type="SUPFAM" id="SSF57180">
    <property type="entry name" value="Cellulose-binding domain"/>
    <property type="match status" value="1"/>
</dbReference>
<evidence type="ECO:0000256" key="11">
    <source>
        <dbReference type="SAM" id="SignalP"/>
    </source>
</evidence>
<reference evidence="13" key="1">
    <citation type="submission" date="2023-04" db="EMBL/GenBank/DDBJ databases">
        <title>Ambrosiozyma monospora NBRC 1965.</title>
        <authorList>
            <person name="Ichikawa N."/>
            <person name="Sato H."/>
            <person name="Tonouchi N."/>
        </authorList>
    </citation>
    <scope>NUCLEOTIDE SEQUENCE</scope>
    <source>
        <strain evidence="13">NBRC 1965</strain>
    </source>
</reference>
<feature type="chain" id="PRO_5040741553" description="cellulase" evidence="11">
    <location>
        <begin position="19"/>
        <end position="414"/>
    </location>
</feature>
<comment type="similarity">
    <text evidence="2">Belongs to the glycosyl hydrolase 45 (cellulase K) family.</text>
</comment>
<evidence type="ECO:0000256" key="4">
    <source>
        <dbReference type="ARBA" id="ARBA00022729"/>
    </source>
</evidence>
<dbReference type="Proteomes" id="UP001165063">
    <property type="component" value="Unassembled WGS sequence"/>
</dbReference>
<dbReference type="SMART" id="SM00236">
    <property type="entry name" value="fCBD"/>
    <property type="match status" value="1"/>
</dbReference>
<dbReference type="GO" id="GO:0030248">
    <property type="term" value="F:cellulose binding"/>
    <property type="evidence" value="ECO:0007669"/>
    <property type="project" value="InterPro"/>
</dbReference>
<name>A0A9W7DH56_AMBMO</name>
<comment type="caution">
    <text evidence="13">The sequence shown here is derived from an EMBL/GenBank/DDBJ whole genome shotgun (WGS) entry which is preliminary data.</text>
</comment>
<evidence type="ECO:0000256" key="7">
    <source>
        <dbReference type="ARBA" id="ARBA00023277"/>
    </source>
</evidence>
<dbReference type="InterPro" id="IPR000254">
    <property type="entry name" value="CBD"/>
</dbReference>
<evidence type="ECO:0000256" key="5">
    <source>
        <dbReference type="ARBA" id="ARBA00022801"/>
    </source>
</evidence>
<dbReference type="GO" id="GO:0030245">
    <property type="term" value="P:cellulose catabolic process"/>
    <property type="evidence" value="ECO:0007669"/>
    <property type="project" value="UniProtKB-KW"/>
</dbReference>
<dbReference type="Pfam" id="PF02015">
    <property type="entry name" value="Glyco_hydro_45"/>
    <property type="match status" value="1"/>
</dbReference>
<feature type="compositionally biased region" description="Low complexity" evidence="10">
    <location>
        <begin position="144"/>
        <end position="200"/>
    </location>
</feature>
<dbReference type="GO" id="GO:0008810">
    <property type="term" value="F:cellulase activity"/>
    <property type="evidence" value="ECO:0007669"/>
    <property type="project" value="UniProtKB-EC"/>
</dbReference>
<evidence type="ECO:0000256" key="6">
    <source>
        <dbReference type="ARBA" id="ARBA00023001"/>
    </source>
</evidence>
<keyword evidence="7" id="KW-0119">Carbohydrate metabolism</keyword>
<dbReference type="OrthoDB" id="3978949at2759"/>
<dbReference type="AlphaFoldDB" id="A0A9W7DH56"/>
<evidence type="ECO:0000259" key="12">
    <source>
        <dbReference type="PROSITE" id="PS51164"/>
    </source>
</evidence>